<evidence type="ECO:0000313" key="2">
    <source>
        <dbReference type="Proteomes" id="UP000011626"/>
    </source>
</evidence>
<name>M0D525_9EURY</name>
<proteinExistence type="predicted"/>
<keyword evidence="2" id="KW-1185">Reference proteome</keyword>
<dbReference type="AlphaFoldDB" id="M0D525"/>
<comment type="caution">
    <text evidence="1">The sequence shown here is derived from an EMBL/GenBank/DDBJ whole genome shotgun (WGS) entry which is preliminary data.</text>
</comment>
<protein>
    <submittedName>
        <fullName evidence="1">Uncharacterized protein</fullName>
    </submittedName>
</protein>
<dbReference type="EMBL" id="AOIU01000003">
    <property type="protein sequence ID" value="ELZ30586.1"/>
    <property type="molecule type" value="Genomic_DNA"/>
</dbReference>
<evidence type="ECO:0000313" key="1">
    <source>
        <dbReference type="EMBL" id="ELZ30586.1"/>
    </source>
</evidence>
<organism evidence="1 2">
    <name type="scientific">Halosimplex carlsbadense 2-9-1</name>
    <dbReference type="NCBI Taxonomy" id="797114"/>
    <lineage>
        <taxon>Archaea</taxon>
        <taxon>Methanobacteriati</taxon>
        <taxon>Methanobacteriota</taxon>
        <taxon>Stenosarchaea group</taxon>
        <taxon>Halobacteria</taxon>
        <taxon>Halobacteriales</taxon>
        <taxon>Haloarculaceae</taxon>
        <taxon>Halosimplex</taxon>
    </lineage>
</organism>
<accession>M0D525</accession>
<dbReference type="Proteomes" id="UP000011626">
    <property type="component" value="Unassembled WGS sequence"/>
</dbReference>
<gene>
    <name evidence="1" type="ORF">C475_00550</name>
</gene>
<reference evidence="1 2" key="1">
    <citation type="journal article" date="2014" name="PLoS Genet.">
        <title>Phylogenetically driven sequencing of extremely halophilic archaea reveals strategies for static and dynamic osmo-response.</title>
        <authorList>
            <person name="Becker E.A."/>
            <person name="Seitzer P.M."/>
            <person name="Tritt A."/>
            <person name="Larsen D."/>
            <person name="Krusor M."/>
            <person name="Yao A.I."/>
            <person name="Wu D."/>
            <person name="Madern D."/>
            <person name="Eisen J.A."/>
            <person name="Darling A.E."/>
            <person name="Facciotti M.T."/>
        </authorList>
    </citation>
    <scope>NUCLEOTIDE SEQUENCE [LARGE SCALE GENOMIC DNA]</scope>
    <source>
        <strain evidence="1 2">2-9-1</strain>
    </source>
</reference>
<sequence length="74" mass="9238">MMDWDGWDSDVRDKLEEWDDEIEITELAEDYQRELNDFFEWFRTFALRMFYDEILDYVVTLALLEEDRERGQTE</sequence>